<dbReference type="Proteomes" id="UP000663903">
    <property type="component" value="Chromosome"/>
</dbReference>
<evidence type="ECO:0000256" key="2">
    <source>
        <dbReference type="ARBA" id="ARBA00022729"/>
    </source>
</evidence>
<dbReference type="EMBL" id="CP071796">
    <property type="protein sequence ID" value="QTD45713.1"/>
    <property type="molecule type" value="Genomic_DNA"/>
</dbReference>
<reference evidence="5" key="1">
    <citation type="submission" date="2021-03" db="EMBL/GenBank/DDBJ databases">
        <title>Ottowia sp. 27C isolated from the cloaca of a Giant Asian pond turtle (Heosemys grandis).</title>
        <authorList>
            <person name="Spergser J."/>
            <person name="Busse H.-J."/>
        </authorList>
    </citation>
    <scope>NUCLEOTIDE SEQUENCE</scope>
    <source>
        <strain evidence="5">27C</strain>
    </source>
</reference>
<organism evidence="5 6">
    <name type="scientific">Ottowia testudinis</name>
    <dbReference type="NCBI Taxonomy" id="2816950"/>
    <lineage>
        <taxon>Bacteria</taxon>
        <taxon>Pseudomonadati</taxon>
        <taxon>Pseudomonadota</taxon>
        <taxon>Betaproteobacteria</taxon>
        <taxon>Burkholderiales</taxon>
        <taxon>Comamonadaceae</taxon>
        <taxon>Ottowia</taxon>
    </lineage>
</organism>
<keyword evidence="2 3" id="KW-0732">Signal</keyword>
<name>A0A975CFY0_9BURK</name>
<evidence type="ECO:0000313" key="6">
    <source>
        <dbReference type="Proteomes" id="UP000663903"/>
    </source>
</evidence>
<sequence>MKLHQIAWKHGLLLAALAAVGAPAHAQEVLRVGVNGVMSGEAASWGLVNKYSAETTADMVNAKGGIDIGGKKYKIEIVAMDDKNDPATSAANAAKLTGMGIKYIIGPNIDSTALAVKPVVERAKALNFPYAFSKELYKAPANASVLGMVASYQVGPIMYEFLKQRKGVKSIAFVARNEADARNQQVEGVAAAKKLGLTVTLPDAIYEPGTKDFSPILTKVLATKPDHIVLSGVAPADAPGLIRTARDLGFKGTLSTETSQDAKAIAEGAGAKANGFLSVGGASSYEIQSLQMRQYADAYKKRQGTWHNEAGTKVYALETILAVLMQHPAAVNDVDVFKKAMQTFSITNPFVRGATTKLEFTGQSDWGRKSQIGVPIVTMEFHNPDFKTLFIGTIKD</sequence>
<dbReference type="InterPro" id="IPR051010">
    <property type="entry name" value="BCAA_transport"/>
</dbReference>
<keyword evidence="6" id="KW-1185">Reference proteome</keyword>
<dbReference type="PANTHER" id="PTHR30483:SF6">
    <property type="entry name" value="PERIPLASMIC BINDING PROTEIN OF ABC TRANSPORTER FOR NATURAL AMINO ACIDS"/>
    <property type="match status" value="1"/>
</dbReference>
<feature type="domain" description="Leucine-binding protein" evidence="4">
    <location>
        <begin position="30"/>
        <end position="355"/>
    </location>
</feature>
<dbReference type="SUPFAM" id="SSF53822">
    <property type="entry name" value="Periplasmic binding protein-like I"/>
    <property type="match status" value="1"/>
</dbReference>
<dbReference type="RefSeq" id="WP_208009461.1">
    <property type="nucleotide sequence ID" value="NZ_CP071796.1"/>
</dbReference>
<dbReference type="Pfam" id="PF13458">
    <property type="entry name" value="Peripla_BP_6"/>
    <property type="match status" value="1"/>
</dbReference>
<dbReference type="CDD" id="cd06336">
    <property type="entry name" value="PBP1_ABC_ligand_binding-like"/>
    <property type="match status" value="1"/>
</dbReference>
<feature type="signal peptide" evidence="3">
    <location>
        <begin position="1"/>
        <end position="26"/>
    </location>
</feature>
<evidence type="ECO:0000259" key="4">
    <source>
        <dbReference type="Pfam" id="PF13458"/>
    </source>
</evidence>
<protein>
    <submittedName>
        <fullName evidence="5">ABC transporter substrate-binding protein</fullName>
    </submittedName>
</protein>
<dbReference type="AlphaFoldDB" id="A0A975CFY0"/>
<dbReference type="PANTHER" id="PTHR30483">
    <property type="entry name" value="LEUCINE-SPECIFIC-BINDING PROTEIN"/>
    <property type="match status" value="1"/>
</dbReference>
<evidence type="ECO:0000256" key="1">
    <source>
        <dbReference type="ARBA" id="ARBA00010062"/>
    </source>
</evidence>
<evidence type="ECO:0000313" key="5">
    <source>
        <dbReference type="EMBL" id="QTD45713.1"/>
    </source>
</evidence>
<comment type="similarity">
    <text evidence="1">Belongs to the leucine-binding protein family.</text>
</comment>
<dbReference type="InterPro" id="IPR028082">
    <property type="entry name" value="Peripla_BP_I"/>
</dbReference>
<evidence type="ECO:0000256" key="3">
    <source>
        <dbReference type="SAM" id="SignalP"/>
    </source>
</evidence>
<dbReference type="Gene3D" id="3.40.50.2300">
    <property type="match status" value="2"/>
</dbReference>
<proteinExistence type="inferred from homology"/>
<accession>A0A975CFY0</accession>
<gene>
    <name evidence="5" type="ORF">J1M35_01965</name>
</gene>
<feature type="chain" id="PRO_5037041016" evidence="3">
    <location>
        <begin position="27"/>
        <end position="396"/>
    </location>
</feature>
<dbReference type="KEGG" id="otd:J1M35_01965"/>
<dbReference type="InterPro" id="IPR028081">
    <property type="entry name" value="Leu-bd"/>
</dbReference>